<feature type="domain" description="Fe-S metabolism associated" evidence="2">
    <location>
        <begin position="21"/>
        <end position="135"/>
    </location>
</feature>
<dbReference type="Pfam" id="PF02657">
    <property type="entry name" value="SufE"/>
    <property type="match status" value="1"/>
</dbReference>
<sequence length="147" mass="15927">MHDVTLPEPLELLREELLDVSPRDRLELLAEIGAELPAVEPAEAETFERVIECQSPVYLDVSLGRDARVRLRISVPPGAPMTRGFAAALVQGVDGHEPAALLGLPEDLPSVLGLGDLVSPLRRSGMVALQARAKRQLLERIAADERA</sequence>
<dbReference type="OrthoDB" id="9806335at2"/>
<accession>A0A7J5B3B8</accession>
<dbReference type="RefSeq" id="WP_151423545.1">
    <property type="nucleotide sequence ID" value="NZ_CANKVH010000002.1"/>
</dbReference>
<evidence type="ECO:0000259" key="2">
    <source>
        <dbReference type="Pfam" id="PF02657"/>
    </source>
</evidence>
<dbReference type="Gene3D" id="3.90.1010.10">
    <property type="match status" value="1"/>
</dbReference>
<evidence type="ECO:0000256" key="1">
    <source>
        <dbReference type="ARBA" id="ARBA00010282"/>
    </source>
</evidence>
<dbReference type="PANTHER" id="PTHR43597">
    <property type="entry name" value="SULFUR ACCEPTOR PROTEIN CSDE"/>
    <property type="match status" value="1"/>
</dbReference>
<proteinExistence type="inferred from homology"/>
<name>A0A7J5B3B8_9MICO</name>
<reference evidence="3 4" key="1">
    <citation type="submission" date="2019-09" db="EMBL/GenBank/DDBJ databases">
        <title>Phylogeny of genus Pseudoclavibacter and closely related genus.</title>
        <authorList>
            <person name="Li Y."/>
        </authorList>
    </citation>
    <scope>NUCLEOTIDE SEQUENCE [LARGE SCALE GENOMIC DNA]</scope>
    <source>
        <strain evidence="3 4">THG-MD12</strain>
    </source>
</reference>
<keyword evidence="4" id="KW-1185">Reference proteome</keyword>
<comment type="similarity">
    <text evidence="1">Belongs to the SufE family.</text>
</comment>
<dbReference type="PANTHER" id="PTHR43597:SF5">
    <property type="entry name" value="SUFE-LIKE PROTEIN 2, CHLOROPLASTIC"/>
    <property type="match status" value="1"/>
</dbReference>
<dbReference type="InterPro" id="IPR003808">
    <property type="entry name" value="Fe-S_metab-assoc_dom"/>
</dbReference>
<protein>
    <submittedName>
        <fullName evidence="3">SufE family protein</fullName>
    </submittedName>
</protein>
<gene>
    <name evidence="3" type="ORF">F8O03_09035</name>
</gene>
<comment type="caution">
    <text evidence="3">The sequence shown here is derived from an EMBL/GenBank/DDBJ whole genome shotgun (WGS) entry which is preliminary data.</text>
</comment>
<organism evidence="3 4">
    <name type="scientific">Pseudoclavibacter terrae</name>
    <dbReference type="NCBI Taxonomy" id="1530195"/>
    <lineage>
        <taxon>Bacteria</taxon>
        <taxon>Bacillati</taxon>
        <taxon>Actinomycetota</taxon>
        <taxon>Actinomycetes</taxon>
        <taxon>Micrococcales</taxon>
        <taxon>Microbacteriaceae</taxon>
        <taxon>Pseudoclavibacter</taxon>
    </lineage>
</organism>
<dbReference type="AlphaFoldDB" id="A0A7J5B3B8"/>
<dbReference type="Proteomes" id="UP000490386">
    <property type="component" value="Unassembled WGS sequence"/>
</dbReference>
<evidence type="ECO:0000313" key="3">
    <source>
        <dbReference type="EMBL" id="KAB1638517.1"/>
    </source>
</evidence>
<dbReference type="EMBL" id="WBJX01000002">
    <property type="protein sequence ID" value="KAB1638517.1"/>
    <property type="molecule type" value="Genomic_DNA"/>
</dbReference>
<evidence type="ECO:0000313" key="4">
    <source>
        <dbReference type="Proteomes" id="UP000490386"/>
    </source>
</evidence>
<dbReference type="SUPFAM" id="SSF82649">
    <property type="entry name" value="SufE/NifU"/>
    <property type="match status" value="1"/>
</dbReference>